<feature type="transmembrane region" description="Helical" evidence="5">
    <location>
        <begin position="165"/>
        <end position="192"/>
    </location>
</feature>
<feature type="transmembrane region" description="Helical" evidence="5">
    <location>
        <begin position="30"/>
        <end position="50"/>
    </location>
</feature>
<protein>
    <submittedName>
        <fullName evidence="7">YIP1 family protein</fullName>
    </submittedName>
</protein>
<keyword evidence="2 5" id="KW-0812">Transmembrane</keyword>
<keyword evidence="3 5" id="KW-1133">Transmembrane helix</keyword>
<feature type="transmembrane region" description="Helical" evidence="5">
    <location>
        <begin position="62"/>
        <end position="88"/>
    </location>
</feature>
<evidence type="ECO:0000256" key="5">
    <source>
        <dbReference type="SAM" id="Phobius"/>
    </source>
</evidence>
<keyword evidence="8" id="KW-1185">Reference proteome</keyword>
<comment type="subcellular location">
    <subcellularLocation>
        <location evidence="1">Membrane</location>
        <topology evidence="1">Multi-pass membrane protein</topology>
    </subcellularLocation>
</comment>
<organism evidence="7 8">
    <name type="scientific">Marinobacter iranensis</name>
    <dbReference type="NCBI Taxonomy" id="2962607"/>
    <lineage>
        <taxon>Bacteria</taxon>
        <taxon>Pseudomonadati</taxon>
        <taxon>Pseudomonadota</taxon>
        <taxon>Gammaproteobacteria</taxon>
        <taxon>Pseudomonadales</taxon>
        <taxon>Marinobacteraceae</taxon>
        <taxon>Marinobacter</taxon>
    </lineage>
</organism>
<dbReference type="InterPro" id="IPR006977">
    <property type="entry name" value="Yip1_dom"/>
</dbReference>
<feature type="domain" description="Yip1" evidence="6">
    <location>
        <begin position="8"/>
        <end position="181"/>
    </location>
</feature>
<reference evidence="7" key="1">
    <citation type="submission" date="2022-07" db="EMBL/GenBank/DDBJ databases">
        <title>Marinobacter iranensis a new bacterium isolate from a hipersaline lake in Iran.</title>
        <authorList>
            <person name="Mohammad A.M.A."/>
            <person name="Cristina S.-P."/>
            <person name="Antonio V."/>
        </authorList>
    </citation>
    <scope>NUCLEOTIDE SEQUENCE</scope>
    <source>
        <strain evidence="7">71-i</strain>
    </source>
</reference>
<comment type="caution">
    <text evidence="7">The sequence shown here is derived from an EMBL/GenBank/DDBJ whole genome shotgun (WGS) entry which is preliminary data.</text>
</comment>
<gene>
    <name evidence="7" type="ORF">NLU14_16925</name>
</gene>
<keyword evidence="4 5" id="KW-0472">Membrane</keyword>
<proteinExistence type="predicted"/>
<evidence type="ECO:0000259" key="6">
    <source>
        <dbReference type="Pfam" id="PF04893"/>
    </source>
</evidence>
<feature type="transmembrane region" description="Helical" evidence="5">
    <location>
        <begin position="109"/>
        <end position="129"/>
    </location>
</feature>
<name>A0ABT5YFY8_9GAMM</name>
<evidence type="ECO:0000256" key="1">
    <source>
        <dbReference type="ARBA" id="ARBA00004141"/>
    </source>
</evidence>
<evidence type="ECO:0000256" key="2">
    <source>
        <dbReference type="ARBA" id="ARBA00022692"/>
    </source>
</evidence>
<accession>A0ABT5YFY8</accession>
<dbReference type="Proteomes" id="UP001143391">
    <property type="component" value="Unassembled WGS sequence"/>
</dbReference>
<evidence type="ECO:0000313" key="7">
    <source>
        <dbReference type="EMBL" id="MDF0751915.1"/>
    </source>
</evidence>
<dbReference type="EMBL" id="JANCMW010000012">
    <property type="protein sequence ID" value="MDF0751915.1"/>
    <property type="molecule type" value="Genomic_DNA"/>
</dbReference>
<dbReference type="RefSeq" id="WP_275708690.1">
    <property type="nucleotide sequence ID" value="NZ_JANCMW010000012.1"/>
</dbReference>
<dbReference type="Pfam" id="PF04893">
    <property type="entry name" value="Yip1"/>
    <property type="match status" value="1"/>
</dbReference>
<evidence type="ECO:0000256" key="4">
    <source>
        <dbReference type="ARBA" id="ARBA00023136"/>
    </source>
</evidence>
<evidence type="ECO:0000313" key="8">
    <source>
        <dbReference type="Proteomes" id="UP001143391"/>
    </source>
</evidence>
<sequence length="200" mass="21700">MSLTHTVGLLTHPDREWEAIRNEPESLGRLYLGHVLLLALVPALAGFYGSTQVGWQIGDGQIIRLTAISALQLSVLFYGAMLAGIYILGRFIDFFAATYEVKDSTPRGITLAAYTATPVFLIGIIAAYPNIWVNMIAGLIAVSYAVYLLYEGLPILMRIPEDRGFMFASAVLTVGLVMFVGLLAISVVIWSVGIGPVYIS</sequence>
<evidence type="ECO:0000256" key="3">
    <source>
        <dbReference type="ARBA" id="ARBA00022989"/>
    </source>
</evidence>
<feature type="transmembrane region" description="Helical" evidence="5">
    <location>
        <begin position="135"/>
        <end position="153"/>
    </location>
</feature>